<protein>
    <submittedName>
        <fullName evidence="2">Uncharacterized protein</fullName>
    </submittedName>
</protein>
<reference evidence="2" key="1">
    <citation type="submission" date="2024-02" db="EMBL/GenBank/DDBJ databases">
        <authorList>
            <consortium name="ELIXIR-Norway"/>
            <consortium name="Elixir Norway"/>
        </authorList>
    </citation>
    <scope>NUCLEOTIDE SEQUENCE</scope>
</reference>
<keyword evidence="1" id="KW-1133">Transmembrane helix</keyword>
<gene>
    <name evidence="2" type="ORF">CSSPJE1EN1_LOCUS19723</name>
</gene>
<name>A0ABP0X781_9BRYO</name>
<proteinExistence type="predicted"/>
<sequence>MGGRKTLATFVGGVAAGAVAVCAAPFALVDPTGISAVVTVGAATSAAAAFSGVAASLTGKAAVKVYHLTEDVLEKTLGIHLTHYIDRACGLQNESEYELHLRTLTEDEIRTLYRSESKKLGSAYVGVFIKGLLALVLPHRALGATLDLRKVYRCQRTRKRIQQVAQANLSTGGRSGVALGAMWTITETAITAGFNHEAEMVDYLVGEDGQFRHRISV</sequence>
<evidence type="ECO:0000256" key="1">
    <source>
        <dbReference type="SAM" id="Phobius"/>
    </source>
</evidence>
<evidence type="ECO:0000313" key="3">
    <source>
        <dbReference type="Proteomes" id="UP001497444"/>
    </source>
</evidence>
<organism evidence="2 3">
    <name type="scientific">Sphagnum jensenii</name>
    <dbReference type="NCBI Taxonomy" id="128206"/>
    <lineage>
        <taxon>Eukaryota</taxon>
        <taxon>Viridiplantae</taxon>
        <taxon>Streptophyta</taxon>
        <taxon>Embryophyta</taxon>
        <taxon>Bryophyta</taxon>
        <taxon>Sphagnophytina</taxon>
        <taxon>Sphagnopsida</taxon>
        <taxon>Sphagnales</taxon>
        <taxon>Sphagnaceae</taxon>
        <taxon>Sphagnum</taxon>
    </lineage>
</organism>
<dbReference type="EMBL" id="OZ020101">
    <property type="protein sequence ID" value="CAK9274245.1"/>
    <property type="molecule type" value="Genomic_DNA"/>
</dbReference>
<evidence type="ECO:0000313" key="2">
    <source>
        <dbReference type="EMBL" id="CAK9274245.1"/>
    </source>
</evidence>
<keyword evidence="1" id="KW-0812">Transmembrane</keyword>
<accession>A0ABP0X781</accession>
<dbReference type="Proteomes" id="UP001497444">
    <property type="component" value="Chromosome 6"/>
</dbReference>
<feature type="transmembrane region" description="Helical" evidence="1">
    <location>
        <begin position="33"/>
        <end position="57"/>
    </location>
</feature>
<keyword evidence="3" id="KW-1185">Reference proteome</keyword>
<keyword evidence="1" id="KW-0472">Membrane</keyword>